<dbReference type="InterPro" id="IPR005110">
    <property type="entry name" value="MoeA_linker/N"/>
</dbReference>
<dbReference type="NCBIfam" id="NF045515">
    <property type="entry name" value="Glp_gephyrin"/>
    <property type="match status" value="1"/>
</dbReference>
<comment type="function">
    <text evidence="1 6">Catalyzes the insertion of molybdate into adenylated molybdopterin with the concomitant release of AMP.</text>
</comment>
<keyword evidence="6" id="KW-0500">Molybdenum</keyword>
<dbReference type="SUPFAM" id="SSF53218">
    <property type="entry name" value="Molybdenum cofactor biosynthesis proteins"/>
    <property type="match status" value="1"/>
</dbReference>
<keyword evidence="6 8" id="KW-0808">Transferase</keyword>
<dbReference type="EMBL" id="JACCJZ010000020">
    <property type="protein sequence ID" value="NYZ64249.1"/>
    <property type="molecule type" value="Genomic_DNA"/>
</dbReference>
<dbReference type="PANTHER" id="PTHR10192:SF5">
    <property type="entry name" value="GEPHYRIN"/>
    <property type="match status" value="1"/>
</dbReference>
<dbReference type="Gene3D" id="2.40.340.10">
    <property type="entry name" value="MoeA, C-terminal, domain IV"/>
    <property type="match status" value="1"/>
</dbReference>
<sequence>MPVSPTPEFQPEFPYRIAFDAACAIVDAVAGERRLGTQPLALSRAHGHVLAQDVVASMPQPPFDNSAMDGFALRHADLVDGETTLRLVGEQFAGPAGGLAVEAGECLRITTGAPLPPGADTVVMKENVSIEGERIRVRIAPRPGQHVRRAGEDTRAGDRLLCAGDVLSPSRIALAASQGLAQLEVARRPTVAVFATGDELVEPGMALQPGQIYNSNREQLMGLLRAEGLEPVAFPTLPDDPARITSALRHAGEAFDLVVTCGGVSAGEKDHLPALLQARGRVRLWKVMMKPGMPVLLAEGDTLGPALFLCLPGNPVSVLATWLALGRRLVDGMQGRGPRPARRARLAAAWTKNHERLEFLRGRWTLDADGISRVEPNPADGSHRMQAAADSDVLIVLEAGARDYAEGDVVGIVPY</sequence>
<dbReference type="Pfam" id="PF00994">
    <property type="entry name" value="MoCF_biosynth"/>
    <property type="match status" value="1"/>
</dbReference>
<evidence type="ECO:0000313" key="8">
    <source>
        <dbReference type="EMBL" id="NYZ64249.1"/>
    </source>
</evidence>
<evidence type="ECO:0000256" key="1">
    <source>
        <dbReference type="ARBA" id="ARBA00002901"/>
    </source>
</evidence>
<name>A0A7Z0TX95_9GAMM</name>
<gene>
    <name evidence="8" type="ORF">H0E82_16035</name>
</gene>
<comment type="similarity">
    <text evidence="3 6">Belongs to the MoeA family.</text>
</comment>
<dbReference type="InterPro" id="IPR036135">
    <property type="entry name" value="MoeA_linker/N_sf"/>
</dbReference>
<dbReference type="Gene3D" id="3.40.980.10">
    <property type="entry name" value="MoaB/Mog-like domain"/>
    <property type="match status" value="1"/>
</dbReference>
<dbReference type="InterPro" id="IPR036425">
    <property type="entry name" value="MoaB/Mog-like_dom_sf"/>
</dbReference>
<comment type="caution">
    <text evidence="8">The sequence shown here is derived from an EMBL/GenBank/DDBJ whole genome shotgun (WGS) entry which is preliminary data.</text>
</comment>
<dbReference type="UniPathway" id="UPA00344"/>
<evidence type="ECO:0000256" key="6">
    <source>
        <dbReference type="RuleBase" id="RU365090"/>
    </source>
</evidence>
<dbReference type="Gene3D" id="2.170.190.11">
    <property type="entry name" value="Molybdopterin biosynthesis moea protein, domain 3"/>
    <property type="match status" value="1"/>
</dbReference>
<keyword evidence="6" id="KW-0479">Metal-binding</keyword>
<comment type="pathway">
    <text evidence="2 6">Cofactor biosynthesis; molybdopterin biosynthesis.</text>
</comment>
<accession>A0A7Z0TX95</accession>
<dbReference type="FunFam" id="2.170.190.11:FF:000004">
    <property type="entry name" value="Molybdopterin molybdenumtransferase"/>
    <property type="match status" value="1"/>
</dbReference>
<dbReference type="PANTHER" id="PTHR10192">
    <property type="entry name" value="MOLYBDOPTERIN BIOSYNTHESIS PROTEIN"/>
    <property type="match status" value="1"/>
</dbReference>
<keyword evidence="4 6" id="KW-0501">Molybdenum cofactor biosynthesis</keyword>
<dbReference type="Pfam" id="PF03454">
    <property type="entry name" value="MoeA_C"/>
    <property type="match status" value="1"/>
</dbReference>
<protein>
    <recommendedName>
        <fullName evidence="6">Molybdopterin molybdenumtransferase</fullName>
        <ecNumber evidence="6">2.10.1.1</ecNumber>
    </recommendedName>
</protein>
<dbReference type="SUPFAM" id="SSF63882">
    <property type="entry name" value="MoeA N-terminal region -like"/>
    <property type="match status" value="1"/>
</dbReference>
<feature type="domain" description="MoaB/Mog" evidence="7">
    <location>
        <begin position="192"/>
        <end position="332"/>
    </location>
</feature>
<dbReference type="GO" id="GO:0005829">
    <property type="term" value="C:cytosol"/>
    <property type="evidence" value="ECO:0007669"/>
    <property type="project" value="TreeGrafter"/>
</dbReference>
<keyword evidence="6" id="KW-0460">Magnesium</keyword>
<evidence type="ECO:0000256" key="5">
    <source>
        <dbReference type="ARBA" id="ARBA00047317"/>
    </source>
</evidence>
<dbReference type="AlphaFoldDB" id="A0A7Z0TX95"/>
<dbReference type="Pfam" id="PF03453">
    <property type="entry name" value="MoeA_N"/>
    <property type="match status" value="1"/>
</dbReference>
<evidence type="ECO:0000256" key="2">
    <source>
        <dbReference type="ARBA" id="ARBA00005046"/>
    </source>
</evidence>
<dbReference type="InterPro" id="IPR001453">
    <property type="entry name" value="MoaB/Mog_dom"/>
</dbReference>
<comment type="cofactor">
    <cofactor evidence="6">
        <name>Mg(2+)</name>
        <dbReference type="ChEBI" id="CHEBI:18420"/>
    </cofactor>
</comment>
<dbReference type="EC" id="2.10.1.1" evidence="6"/>
<dbReference type="CDD" id="cd00887">
    <property type="entry name" value="MoeA"/>
    <property type="match status" value="1"/>
</dbReference>
<dbReference type="InterPro" id="IPR038987">
    <property type="entry name" value="MoeA-like"/>
</dbReference>
<evidence type="ECO:0000256" key="4">
    <source>
        <dbReference type="ARBA" id="ARBA00023150"/>
    </source>
</evidence>
<evidence type="ECO:0000256" key="3">
    <source>
        <dbReference type="ARBA" id="ARBA00010763"/>
    </source>
</evidence>
<dbReference type="Proteomes" id="UP000589896">
    <property type="component" value="Unassembled WGS sequence"/>
</dbReference>
<dbReference type="GO" id="GO:0006777">
    <property type="term" value="P:Mo-molybdopterin cofactor biosynthetic process"/>
    <property type="evidence" value="ECO:0007669"/>
    <property type="project" value="UniProtKB-UniRule"/>
</dbReference>
<evidence type="ECO:0000259" key="7">
    <source>
        <dbReference type="SMART" id="SM00852"/>
    </source>
</evidence>
<dbReference type="GO" id="GO:0046872">
    <property type="term" value="F:metal ion binding"/>
    <property type="evidence" value="ECO:0007669"/>
    <property type="project" value="UniProtKB-UniRule"/>
</dbReference>
<dbReference type="InterPro" id="IPR005111">
    <property type="entry name" value="MoeA_C_domain_IV"/>
</dbReference>
<reference evidence="8 9" key="1">
    <citation type="submission" date="2020-07" db="EMBL/GenBank/DDBJ databases">
        <title>isolation of Luteimonas sp. SJ-16.</title>
        <authorList>
            <person name="Huang X.-X."/>
            <person name="Xu L."/>
            <person name="Sun J.-Q."/>
        </authorList>
    </citation>
    <scope>NUCLEOTIDE SEQUENCE [LARGE SCALE GENOMIC DNA]</scope>
    <source>
        <strain evidence="8 9">SJ-16</strain>
    </source>
</reference>
<evidence type="ECO:0000313" key="9">
    <source>
        <dbReference type="Proteomes" id="UP000589896"/>
    </source>
</evidence>
<comment type="catalytic activity">
    <reaction evidence="5">
        <text>adenylyl-molybdopterin + molybdate = Mo-molybdopterin + AMP + H(+)</text>
        <dbReference type="Rhea" id="RHEA:35047"/>
        <dbReference type="ChEBI" id="CHEBI:15378"/>
        <dbReference type="ChEBI" id="CHEBI:36264"/>
        <dbReference type="ChEBI" id="CHEBI:62727"/>
        <dbReference type="ChEBI" id="CHEBI:71302"/>
        <dbReference type="ChEBI" id="CHEBI:456215"/>
        <dbReference type="EC" id="2.10.1.1"/>
    </reaction>
</comment>
<proteinExistence type="inferred from homology"/>
<dbReference type="InterPro" id="IPR036688">
    <property type="entry name" value="MoeA_C_domain_IV_sf"/>
</dbReference>
<keyword evidence="9" id="KW-1185">Reference proteome</keyword>
<dbReference type="SMART" id="SM00852">
    <property type="entry name" value="MoCF_biosynth"/>
    <property type="match status" value="1"/>
</dbReference>
<organism evidence="8 9">
    <name type="scientific">Luteimonas deserti</name>
    <dbReference type="NCBI Taxonomy" id="2752306"/>
    <lineage>
        <taxon>Bacteria</taxon>
        <taxon>Pseudomonadati</taxon>
        <taxon>Pseudomonadota</taxon>
        <taxon>Gammaproteobacteria</taxon>
        <taxon>Lysobacterales</taxon>
        <taxon>Lysobacteraceae</taxon>
        <taxon>Luteimonas</taxon>
    </lineage>
</organism>
<dbReference type="GO" id="GO:0061599">
    <property type="term" value="F:molybdopterin molybdotransferase activity"/>
    <property type="evidence" value="ECO:0007669"/>
    <property type="project" value="UniProtKB-UniRule"/>
</dbReference>
<dbReference type="Gene3D" id="3.90.105.10">
    <property type="entry name" value="Molybdopterin biosynthesis moea protein, domain 2"/>
    <property type="match status" value="1"/>
</dbReference>
<dbReference type="RefSeq" id="WP_180546444.1">
    <property type="nucleotide sequence ID" value="NZ_JACCJZ010000020.1"/>
</dbReference>
<dbReference type="SUPFAM" id="SSF63867">
    <property type="entry name" value="MoeA C-terminal domain-like"/>
    <property type="match status" value="1"/>
</dbReference>